<organism evidence="8 9">
    <name type="scientific">Williamsia limnetica</name>
    <dbReference type="NCBI Taxonomy" id="882452"/>
    <lineage>
        <taxon>Bacteria</taxon>
        <taxon>Bacillati</taxon>
        <taxon>Actinomycetota</taxon>
        <taxon>Actinomycetes</taxon>
        <taxon>Mycobacteriales</taxon>
        <taxon>Nocardiaceae</taxon>
        <taxon>Williamsia</taxon>
    </lineage>
</organism>
<dbReference type="SMART" id="SM00563">
    <property type="entry name" value="PlsC"/>
    <property type="match status" value="1"/>
</dbReference>
<dbReference type="EMBL" id="QJSP01000010">
    <property type="protein sequence ID" value="PYE15589.1"/>
    <property type="molecule type" value="Genomic_DNA"/>
</dbReference>
<evidence type="ECO:0000256" key="3">
    <source>
        <dbReference type="ARBA" id="ARBA00022679"/>
    </source>
</evidence>
<gene>
    <name evidence="8" type="ORF">DFR67_110255</name>
</gene>
<dbReference type="SUPFAM" id="SSF69593">
    <property type="entry name" value="Glycerol-3-phosphate (1)-acyltransferase"/>
    <property type="match status" value="1"/>
</dbReference>
<dbReference type="Proteomes" id="UP000247591">
    <property type="component" value="Unassembled WGS sequence"/>
</dbReference>
<feature type="domain" description="Phospholipid/glycerol acyltransferase" evidence="7">
    <location>
        <begin position="102"/>
        <end position="214"/>
    </location>
</feature>
<keyword evidence="9" id="KW-1185">Reference proteome</keyword>
<sequence>MRVRAVHGWFPASSCDNSCIADESVAGRVRQGWRVFALLTTAAVVLSVGMVIGVLPRSVRARYVRTSAHLLISSLGIRIQVSGHRPQVSGHRPGDRARPGHAMIVSNHISFLDVLAIASVSPARFVAKAELAAWPVIGVITRRLAVIPIRRESLRDLPAVVHTARDGLLAGDSVGVFPEGTTRCGRGGGRFRPALFQAAVDTGVPVHPVVVSFHTSTGSLSTAACFIGADDIGDTMRRVLAAKGLVVRIRMCEQQLPGDDRRELALRCERAVFGHPAMLTSANTGSVALAA</sequence>
<keyword evidence="3 8" id="KW-0808">Transferase</keyword>
<keyword evidence="2" id="KW-0444">Lipid biosynthesis</keyword>
<keyword evidence="4" id="KW-0443">Lipid metabolism</keyword>
<proteinExistence type="predicted"/>
<dbReference type="GO" id="GO:0003841">
    <property type="term" value="F:1-acylglycerol-3-phosphate O-acyltransferase activity"/>
    <property type="evidence" value="ECO:0007669"/>
    <property type="project" value="TreeGrafter"/>
</dbReference>
<accession>A0A318RJY2</accession>
<evidence type="ECO:0000256" key="6">
    <source>
        <dbReference type="SAM" id="Phobius"/>
    </source>
</evidence>
<keyword evidence="6" id="KW-0812">Transmembrane</keyword>
<protein>
    <submittedName>
        <fullName evidence="8">Lyso-ornithine lipid acyltransferase</fullName>
    </submittedName>
</protein>
<dbReference type="Pfam" id="PF01553">
    <property type="entry name" value="Acyltransferase"/>
    <property type="match status" value="1"/>
</dbReference>
<evidence type="ECO:0000259" key="7">
    <source>
        <dbReference type="SMART" id="SM00563"/>
    </source>
</evidence>
<dbReference type="InterPro" id="IPR002123">
    <property type="entry name" value="Plipid/glycerol_acylTrfase"/>
</dbReference>
<evidence type="ECO:0000256" key="5">
    <source>
        <dbReference type="ARBA" id="ARBA00023315"/>
    </source>
</evidence>
<comment type="caution">
    <text evidence="8">The sequence shown here is derived from an EMBL/GenBank/DDBJ whole genome shotgun (WGS) entry which is preliminary data.</text>
</comment>
<keyword evidence="5 8" id="KW-0012">Acyltransferase</keyword>
<evidence type="ECO:0000256" key="1">
    <source>
        <dbReference type="ARBA" id="ARBA00005189"/>
    </source>
</evidence>
<dbReference type="CDD" id="cd07989">
    <property type="entry name" value="LPLAT_AGPAT-like"/>
    <property type="match status" value="1"/>
</dbReference>
<comment type="pathway">
    <text evidence="1">Lipid metabolism.</text>
</comment>
<dbReference type="AlphaFoldDB" id="A0A318RJY2"/>
<dbReference type="PANTHER" id="PTHR10434:SF64">
    <property type="entry name" value="1-ACYL-SN-GLYCEROL-3-PHOSPHATE ACYLTRANSFERASE-RELATED"/>
    <property type="match status" value="1"/>
</dbReference>
<keyword evidence="6" id="KW-1133">Transmembrane helix</keyword>
<feature type="transmembrane region" description="Helical" evidence="6">
    <location>
        <begin position="35"/>
        <end position="55"/>
    </location>
</feature>
<evidence type="ECO:0000313" key="8">
    <source>
        <dbReference type="EMBL" id="PYE15589.1"/>
    </source>
</evidence>
<evidence type="ECO:0000313" key="9">
    <source>
        <dbReference type="Proteomes" id="UP000247591"/>
    </source>
</evidence>
<dbReference type="GO" id="GO:0006654">
    <property type="term" value="P:phosphatidic acid biosynthetic process"/>
    <property type="evidence" value="ECO:0007669"/>
    <property type="project" value="TreeGrafter"/>
</dbReference>
<name>A0A318RJY2_WILLI</name>
<dbReference type="PANTHER" id="PTHR10434">
    <property type="entry name" value="1-ACYL-SN-GLYCEROL-3-PHOSPHATE ACYLTRANSFERASE"/>
    <property type="match status" value="1"/>
</dbReference>
<keyword evidence="6" id="KW-0472">Membrane</keyword>
<reference evidence="8 9" key="1">
    <citation type="submission" date="2018-06" db="EMBL/GenBank/DDBJ databases">
        <title>Genomic Encyclopedia of Type Strains, Phase IV (KMG-IV): sequencing the most valuable type-strain genomes for metagenomic binning, comparative biology and taxonomic classification.</title>
        <authorList>
            <person name="Goeker M."/>
        </authorList>
    </citation>
    <scope>NUCLEOTIDE SEQUENCE [LARGE SCALE GENOMIC DNA]</scope>
    <source>
        <strain evidence="8 9">DSM 45521</strain>
    </source>
</reference>
<evidence type="ECO:0000256" key="4">
    <source>
        <dbReference type="ARBA" id="ARBA00023098"/>
    </source>
</evidence>
<evidence type="ECO:0000256" key="2">
    <source>
        <dbReference type="ARBA" id="ARBA00022516"/>
    </source>
</evidence>